<dbReference type="InterPro" id="IPR043145">
    <property type="entry name" value="Znf_ZZ_sf"/>
</dbReference>
<evidence type="ECO:0000313" key="7">
    <source>
        <dbReference type="Proteomes" id="UP000799428"/>
    </source>
</evidence>
<name>A0A6G1KBH9_9PLEO</name>
<feature type="region of interest" description="Disordered" evidence="4">
    <location>
        <begin position="186"/>
        <end position="212"/>
    </location>
</feature>
<proteinExistence type="predicted"/>
<protein>
    <recommendedName>
        <fullName evidence="5">EF-hand domain-containing protein</fullName>
    </recommendedName>
</protein>
<accession>A0A6G1KBH9</accession>
<feature type="region of interest" description="Disordered" evidence="4">
    <location>
        <begin position="72"/>
        <end position="158"/>
    </location>
</feature>
<gene>
    <name evidence="6" type="ORF">K504DRAFT_254937</name>
</gene>
<evidence type="ECO:0000256" key="2">
    <source>
        <dbReference type="ARBA" id="ARBA00022771"/>
    </source>
</evidence>
<evidence type="ECO:0000256" key="3">
    <source>
        <dbReference type="ARBA" id="ARBA00022833"/>
    </source>
</evidence>
<keyword evidence="1" id="KW-0479">Metal-binding</keyword>
<dbReference type="AlphaFoldDB" id="A0A6G1KBH9"/>
<feature type="compositionally biased region" description="Polar residues" evidence="4">
    <location>
        <begin position="93"/>
        <end position="102"/>
    </location>
</feature>
<evidence type="ECO:0000256" key="4">
    <source>
        <dbReference type="SAM" id="MobiDB-lite"/>
    </source>
</evidence>
<dbReference type="Gene3D" id="1.10.238.10">
    <property type="entry name" value="EF-hand"/>
    <property type="match status" value="1"/>
</dbReference>
<organism evidence="6 7">
    <name type="scientific">Pleomassaria siparia CBS 279.74</name>
    <dbReference type="NCBI Taxonomy" id="1314801"/>
    <lineage>
        <taxon>Eukaryota</taxon>
        <taxon>Fungi</taxon>
        <taxon>Dikarya</taxon>
        <taxon>Ascomycota</taxon>
        <taxon>Pezizomycotina</taxon>
        <taxon>Dothideomycetes</taxon>
        <taxon>Pleosporomycetidae</taxon>
        <taxon>Pleosporales</taxon>
        <taxon>Pleomassariaceae</taxon>
        <taxon>Pleomassaria</taxon>
    </lineage>
</organism>
<dbReference type="GO" id="GO:0008270">
    <property type="term" value="F:zinc ion binding"/>
    <property type="evidence" value="ECO:0007669"/>
    <property type="project" value="UniProtKB-KW"/>
</dbReference>
<reference evidence="6" key="1">
    <citation type="journal article" date="2020" name="Stud. Mycol.">
        <title>101 Dothideomycetes genomes: a test case for predicting lifestyles and emergence of pathogens.</title>
        <authorList>
            <person name="Haridas S."/>
            <person name="Albert R."/>
            <person name="Binder M."/>
            <person name="Bloem J."/>
            <person name="Labutti K."/>
            <person name="Salamov A."/>
            <person name="Andreopoulos B."/>
            <person name="Baker S."/>
            <person name="Barry K."/>
            <person name="Bills G."/>
            <person name="Bluhm B."/>
            <person name="Cannon C."/>
            <person name="Castanera R."/>
            <person name="Culley D."/>
            <person name="Daum C."/>
            <person name="Ezra D."/>
            <person name="Gonzalez J."/>
            <person name="Henrissat B."/>
            <person name="Kuo A."/>
            <person name="Liang C."/>
            <person name="Lipzen A."/>
            <person name="Lutzoni F."/>
            <person name="Magnuson J."/>
            <person name="Mondo S."/>
            <person name="Nolan M."/>
            <person name="Ohm R."/>
            <person name="Pangilinan J."/>
            <person name="Park H.-J."/>
            <person name="Ramirez L."/>
            <person name="Alfaro M."/>
            <person name="Sun H."/>
            <person name="Tritt A."/>
            <person name="Yoshinaga Y."/>
            <person name="Zwiers L.-H."/>
            <person name="Turgeon B."/>
            <person name="Goodwin S."/>
            <person name="Spatafora J."/>
            <person name="Crous P."/>
            <person name="Grigoriev I."/>
        </authorList>
    </citation>
    <scope>NUCLEOTIDE SEQUENCE</scope>
    <source>
        <strain evidence="6">CBS 279.74</strain>
    </source>
</reference>
<feature type="compositionally biased region" description="Polar residues" evidence="4">
    <location>
        <begin position="188"/>
        <end position="207"/>
    </location>
</feature>
<evidence type="ECO:0000313" key="6">
    <source>
        <dbReference type="EMBL" id="KAF2710236.1"/>
    </source>
</evidence>
<dbReference type="EMBL" id="MU005769">
    <property type="protein sequence ID" value="KAF2710236.1"/>
    <property type="molecule type" value="Genomic_DNA"/>
</dbReference>
<dbReference type="GO" id="GO:0005509">
    <property type="term" value="F:calcium ion binding"/>
    <property type="evidence" value="ECO:0007669"/>
    <property type="project" value="InterPro"/>
</dbReference>
<sequence length="277" mass="30658">MSLPYFSLNTREALSSTASLYTCDGCSEYIPAAKARLDCDNCVPKHDTCANCYVVGNYTKGHVEGHTSSLIVQSGFRPQPPPMPPRGQDAGGSRQQNQETYGQQNMNVKQQQQQQQQQRQYPQSVAPVQQNQQSQYAQSPAPVQQYQQSKQGYGQQQVYGQQHVPAHQYTPTQQYAPVRQQVVPLPQASPSAPRTPTQGTSQPSPSGWQPLFSGSAPTATYTAFLQAVFARLDTDKDGLISPEQYSAFLDVQQYRLEEDVCTYIPATSLHLLVSSIH</sequence>
<dbReference type="Gene3D" id="3.30.60.90">
    <property type="match status" value="1"/>
</dbReference>
<dbReference type="InterPro" id="IPR002048">
    <property type="entry name" value="EF_hand_dom"/>
</dbReference>
<feature type="compositionally biased region" description="Low complexity" evidence="4">
    <location>
        <begin position="103"/>
        <end position="158"/>
    </location>
</feature>
<evidence type="ECO:0000259" key="5">
    <source>
        <dbReference type="PROSITE" id="PS50222"/>
    </source>
</evidence>
<dbReference type="SUPFAM" id="SSF47473">
    <property type="entry name" value="EF-hand"/>
    <property type="match status" value="1"/>
</dbReference>
<keyword evidence="3" id="KW-0862">Zinc</keyword>
<dbReference type="PROSITE" id="PS50222">
    <property type="entry name" value="EF_HAND_2"/>
    <property type="match status" value="1"/>
</dbReference>
<feature type="domain" description="EF-hand" evidence="5">
    <location>
        <begin position="220"/>
        <end position="255"/>
    </location>
</feature>
<dbReference type="Proteomes" id="UP000799428">
    <property type="component" value="Unassembled WGS sequence"/>
</dbReference>
<evidence type="ECO:0000256" key="1">
    <source>
        <dbReference type="ARBA" id="ARBA00022723"/>
    </source>
</evidence>
<dbReference type="OrthoDB" id="7873042at2759"/>
<dbReference type="SUPFAM" id="SSF57850">
    <property type="entry name" value="RING/U-box"/>
    <property type="match status" value="1"/>
</dbReference>
<dbReference type="InterPro" id="IPR011992">
    <property type="entry name" value="EF-hand-dom_pair"/>
</dbReference>
<keyword evidence="7" id="KW-1185">Reference proteome</keyword>
<keyword evidence="2" id="KW-0863">Zinc-finger</keyword>